<accession>A0A1V6CDD4</accession>
<feature type="compositionally biased region" description="Basic and acidic residues" evidence="2">
    <location>
        <begin position="157"/>
        <end position="183"/>
    </location>
</feature>
<protein>
    <submittedName>
        <fullName evidence="3">Uncharacterized protein</fullName>
    </submittedName>
</protein>
<dbReference type="EMBL" id="MWDQ01000026">
    <property type="protein sequence ID" value="OQB74897.1"/>
    <property type="molecule type" value="Genomic_DNA"/>
</dbReference>
<comment type="caution">
    <text evidence="3">The sequence shown here is derived from an EMBL/GenBank/DDBJ whole genome shotgun (WGS) entry which is preliminary data.</text>
</comment>
<feature type="region of interest" description="Disordered" evidence="2">
    <location>
        <begin position="138"/>
        <end position="183"/>
    </location>
</feature>
<feature type="compositionally biased region" description="Basic and acidic residues" evidence="2">
    <location>
        <begin position="138"/>
        <end position="148"/>
    </location>
</feature>
<gene>
    <name evidence="3" type="ORF">BWX89_00253</name>
</gene>
<evidence type="ECO:0000313" key="3">
    <source>
        <dbReference type="EMBL" id="OQB74897.1"/>
    </source>
</evidence>
<organism evidence="3">
    <name type="scientific">candidate division TA06 bacterium ADurb.Bin131</name>
    <dbReference type="NCBI Taxonomy" id="1852827"/>
    <lineage>
        <taxon>Bacteria</taxon>
        <taxon>Bacteria division TA06</taxon>
    </lineage>
</organism>
<proteinExistence type="predicted"/>
<dbReference type="Proteomes" id="UP000485562">
    <property type="component" value="Unassembled WGS sequence"/>
</dbReference>
<dbReference type="AlphaFoldDB" id="A0A1V6CDD4"/>
<evidence type="ECO:0000256" key="1">
    <source>
        <dbReference type="SAM" id="Coils"/>
    </source>
</evidence>
<name>A0A1V6CDD4_UNCT6</name>
<keyword evidence="1" id="KW-0175">Coiled coil</keyword>
<feature type="coiled-coil region" evidence="1">
    <location>
        <begin position="287"/>
        <end position="328"/>
    </location>
</feature>
<evidence type="ECO:0000256" key="2">
    <source>
        <dbReference type="SAM" id="MobiDB-lite"/>
    </source>
</evidence>
<sequence length="351" mass="41591">MAEDKKKQPEKKITISSTKKEMLEAYNQLLKELEEKEAGQVSPERKIDEKKSCEVVEVASSLSTDGIVQSIGNLKSEIGKLLSEISDKLENEVKKFNATEQAVKVKESELQEVYEISRSAQTLAALIEAQNRKKQEFEEEMARRKEEIEQQLQQMQEAKKIEEEKHKEEMKEQEAEEKKRREREKEEYIYNFNRQKKIEMDRLQDEKEKLEKEFKQRMQEKEKELSEKEQKLSEKEEELNLLRKKVDNFPKEIEAITNRVIKETTEKLQKEFATTEALMKKDFAGERNVFLARIESMEKTIKQQEQEIEKLSRQLESAYKRIEDIAVKTVATGQGWKSIYQQEDIKKENQK</sequence>
<reference evidence="3" key="1">
    <citation type="submission" date="2017-02" db="EMBL/GenBank/DDBJ databases">
        <title>Delving into the versatile metabolic prowess of the omnipresent phylum Bacteroidetes.</title>
        <authorList>
            <person name="Nobu M.K."/>
            <person name="Mei R."/>
            <person name="Narihiro T."/>
            <person name="Kuroda K."/>
            <person name="Liu W.-T."/>
        </authorList>
    </citation>
    <scope>NUCLEOTIDE SEQUENCE</scope>
    <source>
        <strain evidence="3">ADurb.Bin131</strain>
    </source>
</reference>